<dbReference type="Gene3D" id="2.30.180.10">
    <property type="entry name" value="FAS1 domain"/>
    <property type="match status" value="1"/>
</dbReference>
<comment type="caution">
    <text evidence="3">The sequence shown here is derived from an EMBL/GenBank/DDBJ whole genome shotgun (WGS) entry which is preliminary data.</text>
</comment>
<evidence type="ECO:0000259" key="2">
    <source>
        <dbReference type="PROSITE" id="PS50213"/>
    </source>
</evidence>
<reference evidence="3 4" key="1">
    <citation type="submission" date="2022-11" db="EMBL/GenBank/DDBJ databases">
        <title>Genome sequencing of Acetobacter type strain.</title>
        <authorList>
            <person name="Heo J."/>
            <person name="Lee D."/>
            <person name="Han B.-H."/>
            <person name="Hong S.-B."/>
            <person name="Kwon S.-W."/>
        </authorList>
    </citation>
    <scope>NUCLEOTIDE SEQUENCE [LARGE SCALE GENOMIC DNA]</scope>
    <source>
        <strain evidence="3 4">KACC 21251</strain>
    </source>
</reference>
<evidence type="ECO:0000313" key="3">
    <source>
        <dbReference type="EMBL" id="MCX2561324.1"/>
    </source>
</evidence>
<feature type="domain" description="FAS1" evidence="2">
    <location>
        <begin position="108"/>
        <end position="255"/>
    </location>
</feature>
<dbReference type="EMBL" id="JAPIUX010000006">
    <property type="protein sequence ID" value="MCX2561324.1"/>
    <property type="molecule type" value="Genomic_DNA"/>
</dbReference>
<protein>
    <submittedName>
        <fullName evidence="3">Fasciclin domain-containing protein</fullName>
    </submittedName>
</protein>
<dbReference type="InterPro" id="IPR036378">
    <property type="entry name" value="FAS1_dom_sf"/>
</dbReference>
<proteinExistence type="predicted"/>
<name>A0ABT3Q7R3_9PROT</name>
<dbReference type="RefSeq" id="WP_166121775.1">
    <property type="nucleotide sequence ID" value="NZ_JAPIUX010000006.1"/>
</dbReference>
<keyword evidence="1" id="KW-0732">Signal</keyword>
<dbReference type="InterPro" id="IPR000782">
    <property type="entry name" value="FAS1_domain"/>
</dbReference>
<dbReference type="SUPFAM" id="SSF82153">
    <property type="entry name" value="FAS1 domain"/>
    <property type="match status" value="1"/>
</dbReference>
<accession>A0ABT3Q7R3</accession>
<gene>
    <name evidence="3" type="ORF">OQ252_07945</name>
</gene>
<feature type="chain" id="PRO_5046271193" evidence="1">
    <location>
        <begin position="48"/>
        <end position="325"/>
    </location>
</feature>
<organism evidence="3 4">
    <name type="scientific">Acetobacter farinalis</name>
    <dbReference type="NCBI Taxonomy" id="1260984"/>
    <lineage>
        <taxon>Bacteria</taxon>
        <taxon>Pseudomonadati</taxon>
        <taxon>Pseudomonadota</taxon>
        <taxon>Alphaproteobacteria</taxon>
        <taxon>Acetobacterales</taxon>
        <taxon>Acetobacteraceae</taxon>
        <taxon>Acetobacter</taxon>
    </lineage>
</organism>
<evidence type="ECO:0000256" key="1">
    <source>
        <dbReference type="SAM" id="SignalP"/>
    </source>
</evidence>
<dbReference type="PROSITE" id="PS50213">
    <property type="entry name" value="FAS1"/>
    <property type="match status" value="1"/>
</dbReference>
<dbReference type="Pfam" id="PF02469">
    <property type="entry name" value="Fasciclin"/>
    <property type="match status" value="1"/>
</dbReference>
<evidence type="ECO:0000313" key="4">
    <source>
        <dbReference type="Proteomes" id="UP001526446"/>
    </source>
</evidence>
<feature type="signal peptide" evidence="1">
    <location>
        <begin position="1"/>
        <end position="47"/>
    </location>
</feature>
<dbReference type="Proteomes" id="UP001526446">
    <property type="component" value="Unassembled WGS sequence"/>
</dbReference>
<keyword evidence="4" id="KW-1185">Reference proteome</keyword>
<sequence length="325" mass="34453">MWPHCAPARTSKPASFRPVSFKPVSFKRVSFRPVLLAPALLALTALAGCQSQARQDPYLTHASTCSYMLPTISGARTYAPGKAAAENQKGIPDSLIAYADPESPAFCDRPLSDTLPASIEMADYVHGLNTTGLFATLQQSGPFTVFGIPNTVLEQYAKRTNGKLTTPENTALLREILAYSIVKGKWSADKLRAAALASPTHSVGLPTLNGRTLSAWIDQPTGQIILGNGEGMTTRLWVTGVPQSNGMLYFTQSLLLPPVSQPASAPRHARAATRTTARKVTHTAMASQAAAAPVAAFTSQPLPGHRAASANTLATPPGLQDDLVR</sequence>